<organism evidence="1 2">
    <name type="scientific">Penicillium solitum</name>
    <dbReference type="NCBI Taxonomy" id="60172"/>
    <lineage>
        <taxon>Eukaryota</taxon>
        <taxon>Fungi</taxon>
        <taxon>Dikarya</taxon>
        <taxon>Ascomycota</taxon>
        <taxon>Pezizomycotina</taxon>
        <taxon>Eurotiomycetes</taxon>
        <taxon>Eurotiomycetidae</taxon>
        <taxon>Eurotiales</taxon>
        <taxon>Aspergillaceae</taxon>
        <taxon>Penicillium</taxon>
    </lineage>
</organism>
<gene>
    <name evidence="1" type="ORF">PENSOL_c134G03547</name>
</gene>
<proteinExistence type="predicted"/>
<protein>
    <submittedName>
        <fullName evidence="1">Uncharacterized protein</fullName>
    </submittedName>
</protein>
<dbReference type="EMBL" id="MDYO01000133">
    <property type="protein sequence ID" value="OQD83920.1"/>
    <property type="molecule type" value="Genomic_DNA"/>
</dbReference>
<dbReference type="Proteomes" id="UP000191612">
    <property type="component" value="Unassembled WGS sequence"/>
</dbReference>
<keyword evidence="2" id="KW-1185">Reference proteome</keyword>
<evidence type="ECO:0000313" key="1">
    <source>
        <dbReference type="EMBL" id="OQD83920.1"/>
    </source>
</evidence>
<evidence type="ECO:0000313" key="2">
    <source>
        <dbReference type="Proteomes" id="UP000191612"/>
    </source>
</evidence>
<comment type="caution">
    <text evidence="1">The sequence shown here is derived from an EMBL/GenBank/DDBJ whole genome shotgun (WGS) entry which is preliminary data.</text>
</comment>
<sequence>MPVYNAYGPDS</sequence>
<name>A0A1V6Q3S8_9EURO</name>
<accession>A0A1V6Q3S8</accession>
<reference evidence="2" key="1">
    <citation type="journal article" date="2017" name="Nat. Microbiol.">
        <title>Global analysis of biosynthetic gene clusters reveals vast potential of secondary metabolite production in Penicillium species.</title>
        <authorList>
            <person name="Nielsen J.C."/>
            <person name="Grijseels S."/>
            <person name="Prigent S."/>
            <person name="Ji B."/>
            <person name="Dainat J."/>
            <person name="Nielsen K.F."/>
            <person name="Frisvad J.C."/>
            <person name="Workman M."/>
            <person name="Nielsen J."/>
        </authorList>
    </citation>
    <scope>NUCLEOTIDE SEQUENCE [LARGE SCALE GENOMIC DNA]</scope>
    <source>
        <strain evidence="2">IBT 29525</strain>
    </source>
</reference>